<dbReference type="Proteomes" id="UP000298663">
    <property type="component" value="Unassembled WGS sequence"/>
</dbReference>
<reference evidence="1 2" key="1">
    <citation type="journal article" date="2015" name="Genome Biol.">
        <title>Comparative genomics of Steinernema reveals deeply conserved gene regulatory networks.</title>
        <authorList>
            <person name="Dillman A.R."/>
            <person name="Macchietto M."/>
            <person name="Porter C.F."/>
            <person name="Rogers A."/>
            <person name="Williams B."/>
            <person name="Antoshechkin I."/>
            <person name="Lee M.M."/>
            <person name="Goodwin Z."/>
            <person name="Lu X."/>
            <person name="Lewis E.E."/>
            <person name="Goodrich-Blair H."/>
            <person name="Stock S.P."/>
            <person name="Adams B.J."/>
            <person name="Sternberg P.W."/>
            <person name="Mortazavi A."/>
        </authorList>
    </citation>
    <scope>NUCLEOTIDE SEQUENCE [LARGE SCALE GENOMIC DNA]</scope>
    <source>
        <strain evidence="1 2">ALL</strain>
    </source>
</reference>
<dbReference type="EMBL" id="AZBU02000001">
    <property type="protein sequence ID" value="TMS33142.1"/>
    <property type="molecule type" value="Genomic_DNA"/>
</dbReference>
<reference evidence="1 2" key="2">
    <citation type="journal article" date="2019" name="G3 (Bethesda)">
        <title>Hybrid Assembly of the Genome of the Entomopathogenic Nematode Steinernema carpocapsae Identifies the X-Chromosome.</title>
        <authorList>
            <person name="Serra L."/>
            <person name="Macchietto M."/>
            <person name="Macias-Munoz A."/>
            <person name="McGill C.J."/>
            <person name="Rodriguez I.M."/>
            <person name="Rodriguez B."/>
            <person name="Murad R."/>
            <person name="Mortazavi A."/>
        </authorList>
    </citation>
    <scope>NUCLEOTIDE SEQUENCE [LARGE SCALE GENOMIC DNA]</scope>
    <source>
        <strain evidence="1 2">ALL</strain>
    </source>
</reference>
<keyword evidence="2" id="KW-1185">Reference proteome</keyword>
<evidence type="ECO:0000313" key="2">
    <source>
        <dbReference type="Proteomes" id="UP000298663"/>
    </source>
</evidence>
<evidence type="ECO:0000313" key="1">
    <source>
        <dbReference type="EMBL" id="TMS33142.1"/>
    </source>
</evidence>
<sequence length="82" mass="9074">MPCWPLPDPVRSQKSSSIGLASTQFRDDWRIPGTALFCNSALHRCLVLKPKKSCFSPPNSTIFDLKALEKLAETRSANRIGA</sequence>
<accession>A0A4U8UJX3</accession>
<organism evidence="1 2">
    <name type="scientific">Steinernema carpocapsae</name>
    <name type="common">Entomopathogenic nematode</name>
    <dbReference type="NCBI Taxonomy" id="34508"/>
    <lineage>
        <taxon>Eukaryota</taxon>
        <taxon>Metazoa</taxon>
        <taxon>Ecdysozoa</taxon>
        <taxon>Nematoda</taxon>
        <taxon>Chromadorea</taxon>
        <taxon>Rhabditida</taxon>
        <taxon>Tylenchina</taxon>
        <taxon>Panagrolaimomorpha</taxon>
        <taxon>Strongyloidoidea</taxon>
        <taxon>Steinernematidae</taxon>
        <taxon>Steinernema</taxon>
    </lineage>
</organism>
<protein>
    <submittedName>
        <fullName evidence="1">Uncharacterized protein</fullName>
    </submittedName>
</protein>
<comment type="caution">
    <text evidence="1">The sequence shown here is derived from an EMBL/GenBank/DDBJ whole genome shotgun (WGS) entry which is preliminary data.</text>
</comment>
<proteinExistence type="predicted"/>
<name>A0A4U8UJX3_STECR</name>
<gene>
    <name evidence="1" type="ORF">L596_000916</name>
</gene>
<dbReference type="AlphaFoldDB" id="A0A4U8UJX3"/>